<dbReference type="PRINTS" id="PR00377">
    <property type="entry name" value="IMPHPHTASES"/>
</dbReference>
<keyword evidence="6 10" id="KW-0460">Magnesium</keyword>
<evidence type="ECO:0000259" key="12">
    <source>
        <dbReference type="SMART" id="SM00587"/>
    </source>
</evidence>
<feature type="domain" description="CHK kinase-like" evidence="12">
    <location>
        <begin position="446"/>
        <end position="636"/>
    </location>
</feature>
<dbReference type="InterPro" id="IPR015897">
    <property type="entry name" value="CHK_kinase-like"/>
</dbReference>
<name>F0Y0U4_AURAN</name>
<dbReference type="SUPFAM" id="SSF56655">
    <property type="entry name" value="Carbohydrate phosphatase"/>
    <property type="match status" value="1"/>
</dbReference>
<feature type="compositionally biased region" description="Basic and acidic residues" evidence="11">
    <location>
        <begin position="781"/>
        <end position="797"/>
    </location>
</feature>
<dbReference type="EC" id="3.1.3.7" evidence="3"/>
<evidence type="ECO:0000256" key="5">
    <source>
        <dbReference type="ARBA" id="ARBA00022801"/>
    </source>
</evidence>
<dbReference type="Gene3D" id="3.90.1200.10">
    <property type="match status" value="1"/>
</dbReference>
<feature type="binding site" evidence="10">
    <location>
        <position position="125"/>
    </location>
    <ligand>
        <name>Mg(2+)</name>
        <dbReference type="ChEBI" id="CHEBI:18420"/>
        <label>1</label>
        <note>catalytic</note>
    </ligand>
</feature>
<organism evidence="14">
    <name type="scientific">Aureococcus anophagefferens</name>
    <name type="common">Harmful bloom alga</name>
    <dbReference type="NCBI Taxonomy" id="44056"/>
    <lineage>
        <taxon>Eukaryota</taxon>
        <taxon>Sar</taxon>
        <taxon>Stramenopiles</taxon>
        <taxon>Ochrophyta</taxon>
        <taxon>Pelagophyceae</taxon>
        <taxon>Pelagomonadales</taxon>
        <taxon>Pelagomonadaceae</taxon>
        <taxon>Aureococcus</taxon>
    </lineage>
</organism>
<dbReference type="GO" id="GO:0008441">
    <property type="term" value="F:3'(2'),5'-bisphosphate nucleotidase activity"/>
    <property type="evidence" value="ECO:0007669"/>
    <property type="project" value="UniProtKB-EC"/>
</dbReference>
<dbReference type="GeneID" id="20223560"/>
<feature type="binding site" evidence="10">
    <location>
        <position position="241"/>
    </location>
    <ligand>
        <name>Mg(2+)</name>
        <dbReference type="ChEBI" id="CHEBI:18420"/>
        <label>1</label>
        <note>catalytic</note>
    </ligand>
</feature>
<evidence type="ECO:0000256" key="1">
    <source>
        <dbReference type="ARBA" id="ARBA00001946"/>
    </source>
</evidence>
<feature type="region of interest" description="Disordered" evidence="11">
    <location>
        <begin position="725"/>
        <end position="752"/>
    </location>
</feature>
<dbReference type="RefSeq" id="XP_009033662.1">
    <property type="nucleotide sequence ID" value="XM_009035414.1"/>
</dbReference>
<dbReference type="GO" id="GO:0005737">
    <property type="term" value="C:cytoplasm"/>
    <property type="evidence" value="ECO:0007669"/>
    <property type="project" value="UniProtKB-ARBA"/>
</dbReference>
<dbReference type="InterPro" id="IPR000760">
    <property type="entry name" value="Inositol_monophosphatase-like"/>
</dbReference>
<protein>
    <recommendedName>
        <fullName evidence="7">3'(2'),5'-bisphosphate nucleotidase 1</fullName>
        <ecNumber evidence="3">3.1.3.7</ecNumber>
    </recommendedName>
    <alternativeName>
        <fullName evidence="8">Bisphosphate 3'-nucleotidase 1</fullName>
    </alternativeName>
    <alternativeName>
        <fullName evidence="9">Inositol-polyphosphate 1-phosphatase</fullName>
    </alternativeName>
</protein>
<comment type="similarity">
    <text evidence="2">Belongs to the inositol monophosphatase superfamily.</text>
</comment>
<dbReference type="PANTHER" id="PTHR43028:SF5">
    <property type="entry name" value="3'(2'),5'-BISPHOSPHATE NUCLEOTIDASE 1"/>
    <property type="match status" value="1"/>
</dbReference>
<keyword evidence="5" id="KW-0378">Hydrolase</keyword>
<reference evidence="13 14" key="1">
    <citation type="journal article" date="2011" name="Proc. Natl. Acad. Sci. U.S.A.">
        <title>Niche of harmful alga Aureococcus anophagefferens revealed through ecogenomics.</title>
        <authorList>
            <person name="Gobler C.J."/>
            <person name="Berry D.L."/>
            <person name="Dyhrman S.T."/>
            <person name="Wilhelm S.W."/>
            <person name="Salamov A."/>
            <person name="Lobanov A.V."/>
            <person name="Zhang Y."/>
            <person name="Collier J.L."/>
            <person name="Wurch L.L."/>
            <person name="Kustka A.B."/>
            <person name="Dill B.D."/>
            <person name="Shah M."/>
            <person name="VerBerkmoes N.C."/>
            <person name="Kuo A."/>
            <person name="Terry A."/>
            <person name="Pangilinan J."/>
            <person name="Lindquist E.A."/>
            <person name="Lucas S."/>
            <person name="Paulsen I.T."/>
            <person name="Hattenrath-Lehmann T.K."/>
            <person name="Talmage S.C."/>
            <person name="Walker E.A."/>
            <person name="Koch F."/>
            <person name="Burson A.M."/>
            <person name="Marcoval M.A."/>
            <person name="Tang Y.Z."/>
            <person name="Lecleir G.R."/>
            <person name="Coyne K.J."/>
            <person name="Berg G.M."/>
            <person name="Bertrand E.M."/>
            <person name="Saito M.A."/>
            <person name="Gladyshev V.N."/>
            <person name="Grigoriev I.V."/>
        </authorList>
    </citation>
    <scope>NUCLEOTIDE SEQUENCE [LARGE SCALE GENOMIC DNA]</scope>
    <source>
        <strain evidence="14">CCMP 1984</strain>
    </source>
</reference>
<evidence type="ECO:0000256" key="10">
    <source>
        <dbReference type="PIRSR" id="PIRSR600760-2"/>
    </source>
</evidence>
<dbReference type="GO" id="GO:0046854">
    <property type="term" value="P:phosphatidylinositol phosphate biosynthetic process"/>
    <property type="evidence" value="ECO:0007669"/>
    <property type="project" value="InterPro"/>
</dbReference>
<feature type="binding site" evidence="10">
    <location>
        <position position="124"/>
    </location>
    <ligand>
        <name>Mg(2+)</name>
        <dbReference type="ChEBI" id="CHEBI:18420"/>
        <label>1</label>
        <note>catalytic</note>
    </ligand>
</feature>
<accession>F0Y0U4</accession>
<dbReference type="Gene3D" id="3.40.190.80">
    <property type="match status" value="1"/>
</dbReference>
<dbReference type="InterPro" id="IPR011009">
    <property type="entry name" value="Kinase-like_dom_sf"/>
</dbReference>
<dbReference type="KEGG" id="aaf:AURANDRAFT_61641"/>
<dbReference type="Pfam" id="PF01636">
    <property type="entry name" value="APH"/>
    <property type="match status" value="1"/>
</dbReference>
<dbReference type="InParanoid" id="F0Y0U4"/>
<dbReference type="eggNOG" id="KOG3099">
    <property type="taxonomic scope" value="Eukaryota"/>
</dbReference>
<evidence type="ECO:0000256" key="11">
    <source>
        <dbReference type="SAM" id="MobiDB-lite"/>
    </source>
</evidence>
<evidence type="ECO:0000256" key="2">
    <source>
        <dbReference type="ARBA" id="ARBA00009759"/>
    </source>
</evidence>
<evidence type="ECO:0000256" key="4">
    <source>
        <dbReference type="ARBA" id="ARBA00022723"/>
    </source>
</evidence>
<dbReference type="PROSITE" id="PS00630">
    <property type="entry name" value="IMP_2"/>
    <property type="match status" value="1"/>
</dbReference>
<dbReference type="SMART" id="SM00587">
    <property type="entry name" value="CHK"/>
    <property type="match status" value="1"/>
</dbReference>
<evidence type="ECO:0000256" key="3">
    <source>
        <dbReference type="ARBA" id="ARBA00012633"/>
    </source>
</evidence>
<keyword evidence="4 10" id="KW-0479">Metal-binding</keyword>
<evidence type="ECO:0000256" key="6">
    <source>
        <dbReference type="ARBA" id="ARBA00022842"/>
    </source>
</evidence>
<sequence>MAACANALSRTVALRELVSTCVDACGRGCARIRDVQQSGDLGAQLKIAGDARSALTAADVAAQAAIVGSLRRAWPGLRVVGEEDDGAVGDGDAELATPLRTDLCGALPDERADLDDVIVYVDPLDGTREFVEGRLDKVQSLVGVAVRGRPAGGAVGRPFSDESVVFALRGAAGGLRAAADRRGVVVVSGDSDDALLAVALDAAAAAGASRTVAGATGHKLLAVAEGRADLAVLHRKTCSWDTCAGDPVLASVGGKVTDYFGAPLVYGGDASNALGVVASSPRGAAAHDAVCAAMRAAPEALSLLPGPVAGGDHAADVARDVAGAPLAPADLEALFPGRTLASFRAPEREAARGALSNGCRLRLTWADGGEGSVFYKRVVMAELPAAVKKQTTQPAKLLRDVESFRVEAAFLASAAASSFEGVRLPAALASTQVPDAAHPIDSRFALYLRDFAPEDGWRQRNLLAGDDARRTVRALAAFHARFWGADASSAGDVWPRGGHWLPEYAPDQFAAIASAWPRLLASFGAEFAAAAALDGVDLPTLGARLEAAAVAAAARAHPPADAPGRTLIHGDLKAANVFVSDDEVALIDFQFVGWGLAATDLAHFVCCAVDGGDLLDGGDAALVGAYKAALREALVGAGRAADDAAKILEGFDEQFDAGVVDIARLVFAYQWPRIDASPANLRAHAHVAARNSYNKNVDNAVWLVARADAALRRFAAPVKERTWPKWQDDLPSGGLASHDPHGTMSDDGYALSEGDFSPSSVASLDSILRSQVYSPEVDSPLVRDDDATPRRGRRDAPGRPVTHARRLALEVQREFDALASEPRVPPWCRGGRGCPGAGEARCCPGMEAASRVGGL</sequence>
<dbReference type="AlphaFoldDB" id="F0Y0U4"/>
<feature type="region of interest" description="Disordered" evidence="11">
    <location>
        <begin position="775"/>
        <end position="802"/>
    </location>
</feature>
<dbReference type="FunFam" id="3.30.540.10:FF:000012">
    <property type="entry name" value="Blast:Putative inositol monophosphatase 3"/>
    <property type="match status" value="1"/>
</dbReference>
<dbReference type="SUPFAM" id="SSF56112">
    <property type="entry name" value="Protein kinase-like (PK-like)"/>
    <property type="match status" value="1"/>
</dbReference>
<comment type="cofactor">
    <cofactor evidence="1 10">
        <name>Mg(2+)</name>
        <dbReference type="ChEBI" id="CHEBI:18420"/>
    </cofactor>
</comment>
<dbReference type="PANTHER" id="PTHR43028">
    <property type="entry name" value="3'(2'),5'-BISPHOSPHATE NUCLEOTIDASE 1"/>
    <property type="match status" value="1"/>
</dbReference>
<evidence type="ECO:0000256" key="8">
    <source>
        <dbReference type="ARBA" id="ARBA00041815"/>
    </source>
</evidence>
<dbReference type="InterPro" id="IPR050725">
    <property type="entry name" value="CysQ/Inositol_MonoPase"/>
</dbReference>
<proteinExistence type="inferred from homology"/>
<dbReference type="InterPro" id="IPR002575">
    <property type="entry name" value="Aminoglycoside_PTrfase"/>
</dbReference>
<dbReference type="Pfam" id="PF00459">
    <property type="entry name" value="Inositol_P"/>
    <property type="match status" value="1"/>
</dbReference>
<dbReference type="OrthoDB" id="10254945at2759"/>
<dbReference type="InterPro" id="IPR020550">
    <property type="entry name" value="Inositol_monophosphatase_CS"/>
</dbReference>
<gene>
    <name evidence="13" type="ORF">AURANDRAFT_61641</name>
</gene>
<evidence type="ECO:0000313" key="14">
    <source>
        <dbReference type="Proteomes" id="UP000002729"/>
    </source>
</evidence>
<dbReference type="Proteomes" id="UP000002729">
    <property type="component" value="Unassembled WGS sequence"/>
</dbReference>
<feature type="binding site" evidence="10">
    <location>
        <position position="82"/>
    </location>
    <ligand>
        <name>Mg(2+)</name>
        <dbReference type="ChEBI" id="CHEBI:18420"/>
        <label>1</label>
        <note>catalytic</note>
    </ligand>
</feature>
<keyword evidence="14" id="KW-1185">Reference proteome</keyword>
<feature type="binding site" evidence="10">
    <location>
        <position position="122"/>
    </location>
    <ligand>
        <name>Mg(2+)</name>
        <dbReference type="ChEBI" id="CHEBI:18420"/>
        <label>1</label>
        <note>catalytic</note>
    </ligand>
</feature>
<dbReference type="Gene3D" id="3.30.540.10">
    <property type="entry name" value="Fructose-1,6-Bisphosphatase, subunit A, domain 1"/>
    <property type="match status" value="1"/>
</dbReference>
<evidence type="ECO:0000256" key="9">
    <source>
        <dbReference type="ARBA" id="ARBA00044554"/>
    </source>
</evidence>
<dbReference type="OMA" id="LMSDACR"/>
<evidence type="ECO:0000313" key="13">
    <source>
        <dbReference type="EMBL" id="EGB11277.1"/>
    </source>
</evidence>
<evidence type="ECO:0000256" key="7">
    <source>
        <dbReference type="ARBA" id="ARBA00040342"/>
    </source>
</evidence>
<dbReference type="GO" id="GO:0046872">
    <property type="term" value="F:metal ion binding"/>
    <property type="evidence" value="ECO:0007669"/>
    <property type="project" value="UniProtKB-KW"/>
</dbReference>
<dbReference type="EMBL" id="GL833122">
    <property type="protein sequence ID" value="EGB11277.1"/>
    <property type="molecule type" value="Genomic_DNA"/>
</dbReference>